<dbReference type="Pfam" id="PF13545">
    <property type="entry name" value="HTH_Crp_2"/>
    <property type="match status" value="1"/>
</dbReference>
<evidence type="ECO:0000313" key="7">
    <source>
        <dbReference type="Proteomes" id="UP000661077"/>
    </source>
</evidence>
<dbReference type="InterPro" id="IPR000595">
    <property type="entry name" value="cNMP-bd_dom"/>
</dbReference>
<dbReference type="PROSITE" id="PS00042">
    <property type="entry name" value="HTH_CRP_1"/>
    <property type="match status" value="1"/>
</dbReference>
<feature type="domain" description="HTH crp-type" evidence="5">
    <location>
        <begin position="106"/>
        <end position="178"/>
    </location>
</feature>
<proteinExistence type="predicted"/>
<gene>
    <name evidence="6" type="ORF">JM946_09755</name>
</gene>
<keyword evidence="7" id="KW-1185">Reference proteome</keyword>
<keyword evidence="2" id="KW-0238">DNA-binding</keyword>
<sequence length="226" mass="24735">MYNAGDAADSWYRLLTGAACECVLTADGRRQIVNFLLPGDLFGFCARSRHEFSVEIIVDGTAFARYPRRQAEELASADAEVASAIRQRAFESISRLQARMVLLGRTNALEKVSAFLLEMAERPSVGIGDDLVLPMSRYEIADYLAMAVETVSRAITTLKAQGAITLANSRQVRITDRLALEHASAESRRRSSLAPTDASGRVSRTVKLYTSSFASQERATSVRHAG</sequence>
<evidence type="ECO:0000259" key="4">
    <source>
        <dbReference type="PROSITE" id="PS50042"/>
    </source>
</evidence>
<feature type="domain" description="Cyclic nucleotide-binding" evidence="4">
    <location>
        <begin position="1"/>
        <end position="43"/>
    </location>
</feature>
<evidence type="ECO:0000313" key="6">
    <source>
        <dbReference type="EMBL" id="MBM0105035.1"/>
    </source>
</evidence>
<dbReference type="InterPro" id="IPR036388">
    <property type="entry name" value="WH-like_DNA-bd_sf"/>
</dbReference>
<evidence type="ECO:0000256" key="3">
    <source>
        <dbReference type="ARBA" id="ARBA00023163"/>
    </source>
</evidence>
<dbReference type="InterPro" id="IPR012318">
    <property type="entry name" value="HTH_CRP"/>
</dbReference>
<dbReference type="Gene3D" id="1.10.10.10">
    <property type="entry name" value="Winged helix-like DNA-binding domain superfamily/Winged helix DNA-binding domain"/>
    <property type="match status" value="1"/>
</dbReference>
<dbReference type="Pfam" id="PF00027">
    <property type="entry name" value="cNMP_binding"/>
    <property type="match status" value="1"/>
</dbReference>
<dbReference type="Proteomes" id="UP000661077">
    <property type="component" value="Unassembled WGS sequence"/>
</dbReference>
<dbReference type="InterPro" id="IPR018335">
    <property type="entry name" value="Tscrpt_reg_HTH_Crp-type_CS"/>
</dbReference>
<dbReference type="PRINTS" id="PR00034">
    <property type="entry name" value="HTHCRP"/>
</dbReference>
<dbReference type="InterPro" id="IPR036390">
    <property type="entry name" value="WH_DNA-bd_sf"/>
</dbReference>
<dbReference type="SUPFAM" id="SSF46785">
    <property type="entry name" value="Winged helix' DNA-binding domain"/>
    <property type="match status" value="1"/>
</dbReference>
<organism evidence="6 7">
    <name type="scientific">Steroidobacter gossypii</name>
    <dbReference type="NCBI Taxonomy" id="2805490"/>
    <lineage>
        <taxon>Bacteria</taxon>
        <taxon>Pseudomonadati</taxon>
        <taxon>Pseudomonadota</taxon>
        <taxon>Gammaproteobacteria</taxon>
        <taxon>Steroidobacterales</taxon>
        <taxon>Steroidobacteraceae</taxon>
        <taxon>Steroidobacter</taxon>
    </lineage>
</organism>
<reference evidence="6 7" key="1">
    <citation type="journal article" date="2021" name="Int. J. Syst. Evol. Microbiol.">
        <title>Steroidobacter gossypii sp. nov., isolated from soil of cotton cropping field.</title>
        <authorList>
            <person name="Huang R."/>
            <person name="Yang S."/>
            <person name="Zhen C."/>
            <person name="Liu W."/>
        </authorList>
    </citation>
    <scope>NUCLEOTIDE SEQUENCE [LARGE SCALE GENOMIC DNA]</scope>
    <source>
        <strain evidence="6 7">S1-65</strain>
    </source>
</reference>
<dbReference type="CDD" id="cd00092">
    <property type="entry name" value="HTH_CRP"/>
    <property type="match status" value="1"/>
</dbReference>
<protein>
    <submittedName>
        <fullName evidence="6">Helix-turn-helix domain-containing protein</fullName>
    </submittedName>
</protein>
<comment type="caution">
    <text evidence="6">The sequence shown here is derived from an EMBL/GenBank/DDBJ whole genome shotgun (WGS) entry which is preliminary data.</text>
</comment>
<keyword evidence="1" id="KW-0805">Transcription regulation</keyword>
<dbReference type="Gene3D" id="2.60.120.10">
    <property type="entry name" value="Jelly Rolls"/>
    <property type="match status" value="1"/>
</dbReference>
<evidence type="ECO:0000256" key="2">
    <source>
        <dbReference type="ARBA" id="ARBA00023125"/>
    </source>
</evidence>
<keyword evidence="3" id="KW-0804">Transcription</keyword>
<evidence type="ECO:0000256" key="1">
    <source>
        <dbReference type="ARBA" id="ARBA00023015"/>
    </source>
</evidence>
<dbReference type="InterPro" id="IPR014710">
    <property type="entry name" value="RmlC-like_jellyroll"/>
</dbReference>
<dbReference type="InterPro" id="IPR018490">
    <property type="entry name" value="cNMP-bd_dom_sf"/>
</dbReference>
<dbReference type="PROSITE" id="PS51063">
    <property type="entry name" value="HTH_CRP_2"/>
    <property type="match status" value="1"/>
</dbReference>
<dbReference type="EMBL" id="JAEVLS010000002">
    <property type="protein sequence ID" value="MBM0105035.1"/>
    <property type="molecule type" value="Genomic_DNA"/>
</dbReference>
<accession>A0ABS1WVN3</accession>
<evidence type="ECO:0000259" key="5">
    <source>
        <dbReference type="PROSITE" id="PS51063"/>
    </source>
</evidence>
<name>A0ABS1WVN3_9GAMM</name>
<dbReference type="SUPFAM" id="SSF51206">
    <property type="entry name" value="cAMP-binding domain-like"/>
    <property type="match status" value="1"/>
</dbReference>
<dbReference type="CDD" id="cd00038">
    <property type="entry name" value="CAP_ED"/>
    <property type="match status" value="1"/>
</dbReference>
<dbReference type="PROSITE" id="PS50042">
    <property type="entry name" value="CNMP_BINDING_3"/>
    <property type="match status" value="1"/>
</dbReference>
<dbReference type="SMART" id="SM00419">
    <property type="entry name" value="HTH_CRP"/>
    <property type="match status" value="1"/>
</dbReference>